<keyword evidence="3" id="KW-1185">Reference proteome</keyword>
<protein>
    <submittedName>
        <fullName evidence="2">Uncharacterized protein</fullName>
    </submittedName>
</protein>
<gene>
    <name evidence="2" type="ORF">EKJ_20180</name>
</gene>
<evidence type="ECO:0000313" key="3">
    <source>
        <dbReference type="Proteomes" id="UP000290057"/>
    </source>
</evidence>
<proteinExistence type="predicted"/>
<feature type="region of interest" description="Disordered" evidence="1">
    <location>
        <begin position="1"/>
        <end position="56"/>
    </location>
</feature>
<reference evidence="2 3" key="1">
    <citation type="submission" date="2019-01" db="EMBL/GenBank/DDBJ databases">
        <title>Complete genome sequence of Erythrobacter flavus KJ5.</title>
        <authorList>
            <person name="Kanesaki Y."/>
            <person name="Brotosudarmo T."/>
            <person name="Moriuchi R."/>
            <person name="Awai K."/>
        </authorList>
    </citation>
    <scope>NUCLEOTIDE SEQUENCE [LARGE SCALE GENOMIC DNA]</scope>
    <source>
        <strain evidence="2 3">KJ5</strain>
    </source>
</reference>
<name>A0A3T1CJL5_9SPHN</name>
<feature type="compositionally biased region" description="Low complexity" evidence="1">
    <location>
        <begin position="19"/>
        <end position="30"/>
    </location>
</feature>
<dbReference type="Proteomes" id="UP000290057">
    <property type="component" value="Chromosome"/>
</dbReference>
<accession>A0A3T1CJL5</accession>
<dbReference type="AlphaFoldDB" id="A0A3T1CJL5"/>
<sequence>MGSFGKQSNEKDHAMTSERQIAANRRNAQRSTGPRSPEGREISSRNSQRHGVLSQRVTTDIEENELYERMLNGFMDEYGPRSETEILLVERLANLFWRERRLIQTERSQLSLQQSDIYAASMAKDQSLTLTDQLLIGRYQTMLTNQINITISQIERLMQREAAE</sequence>
<organism evidence="2 3">
    <name type="scientific">Qipengyuania flava</name>
    <dbReference type="NCBI Taxonomy" id="192812"/>
    <lineage>
        <taxon>Bacteria</taxon>
        <taxon>Pseudomonadati</taxon>
        <taxon>Pseudomonadota</taxon>
        <taxon>Alphaproteobacteria</taxon>
        <taxon>Sphingomonadales</taxon>
        <taxon>Erythrobacteraceae</taxon>
        <taxon>Qipengyuania</taxon>
    </lineage>
</organism>
<evidence type="ECO:0000256" key="1">
    <source>
        <dbReference type="SAM" id="MobiDB-lite"/>
    </source>
</evidence>
<evidence type="ECO:0000313" key="2">
    <source>
        <dbReference type="EMBL" id="BBI21171.1"/>
    </source>
</evidence>
<dbReference type="EMBL" id="AP019389">
    <property type="protein sequence ID" value="BBI21171.1"/>
    <property type="molecule type" value="Genomic_DNA"/>
</dbReference>